<dbReference type="Proteomes" id="UP001260872">
    <property type="component" value="Unassembled WGS sequence"/>
</dbReference>
<evidence type="ECO:0000313" key="11">
    <source>
        <dbReference type="EMBL" id="MDR5713072.1"/>
    </source>
</evidence>
<gene>
    <name evidence="11" type="ORF">RH857_13170</name>
</gene>
<dbReference type="InterPro" id="IPR007387">
    <property type="entry name" value="TRAP_DctQ"/>
</dbReference>
<dbReference type="EMBL" id="JAVKGT010000053">
    <property type="protein sequence ID" value="MDR5713072.1"/>
    <property type="molecule type" value="Genomic_DNA"/>
</dbReference>
<evidence type="ECO:0000256" key="2">
    <source>
        <dbReference type="ARBA" id="ARBA00022448"/>
    </source>
</evidence>
<comment type="similarity">
    <text evidence="8">Belongs to the TRAP transporter small permease family.</text>
</comment>
<protein>
    <submittedName>
        <fullName evidence="11">TRAP transporter small permease</fullName>
    </submittedName>
</protein>
<keyword evidence="3" id="KW-1003">Cell membrane</keyword>
<dbReference type="InterPro" id="IPR055348">
    <property type="entry name" value="DctQ"/>
</dbReference>
<keyword evidence="6 9" id="KW-1133">Transmembrane helix</keyword>
<evidence type="ECO:0000256" key="1">
    <source>
        <dbReference type="ARBA" id="ARBA00004429"/>
    </source>
</evidence>
<sequence>MSASPSALARLKKVIAGFEETVAVTFLAAVTVLLVTQFATRYLLANPLVWTEEVSRYAFVWMIFMGSAYLASKNAHIVVTFISDLVSRSASKWIVRFAAAVVIVASVVTAWAGIEFLDQMSGLLSPATGISMAYIYAAPVVGFALITIHSLEYLITGSGVVDGGEVEPIV</sequence>
<dbReference type="Pfam" id="PF04290">
    <property type="entry name" value="DctQ"/>
    <property type="match status" value="1"/>
</dbReference>
<keyword evidence="5 9" id="KW-0812">Transmembrane</keyword>
<feature type="domain" description="Tripartite ATP-independent periplasmic transporters DctQ component" evidence="10">
    <location>
        <begin position="31"/>
        <end position="155"/>
    </location>
</feature>
<dbReference type="RefSeq" id="WP_310538437.1">
    <property type="nucleotide sequence ID" value="NZ_BAAAOC010000065.1"/>
</dbReference>
<keyword evidence="2" id="KW-0813">Transport</keyword>
<name>A0ABU1FXK6_9MICC</name>
<evidence type="ECO:0000256" key="4">
    <source>
        <dbReference type="ARBA" id="ARBA00022519"/>
    </source>
</evidence>
<keyword evidence="12" id="KW-1185">Reference proteome</keyword>
<comment type="subcellular location">
    <subcellularLocation>
        <location evidence="1">Cell inner membrane</location>
        <topology evidence="1">Multi-pass membrane protein</topology>
    </subcellularLocation>
</comment>
<evidence type="ECO:0000256" key="9">
    <source>
        <dbReference type="SAM" id="Phobius"/>
    </source>
</evidence>
<keyword evidence="4" id="KW-0997">Cell inner membrane</keyword>
<evidence type="ECO:0000259" key="10">
    <source>
        <dbReference type="Pfam" id="PF04290"/>
    </source>
</evidence>
<reference evidence="12" key="1">
    <citation type="submission" date="2023-07" db="EMBL/GenBank/DDBJ databases">
        <title>Description of three actinobacteria isolated from air of manufacturing shop in a pharmaceutical factory.</title>
        <authorList>
            <person name="Zhang D.-F."/>
        </authorList>
    </citation>
    <scope>NUCLEOTIDE SEQUENCE [LARGE SCALE GENOMIC DNA]</scope>
    <source>
        <strain evidence="12">CCTCC AB 207010</strain>
    </source>
</reference>
<feature type="transmembrane region" description="Helical" evidence="9">
    <location>
        <begin position="134"/>
        <end position="155"/>
    </location>
</feature>
<evidence type="ECO:0000256" key="5">
    <source>
        <dbReference type="ARBA" id="ARBA00022692"/>
    </source>
</evidence>
<evidence type="ECO:0000256" key="6">
    <source>
        <dbReference type="ARBA" id="ARBA00022989"/>
    </source>
</evidence>
<feature type="transmembrane region" description="Helical" evidence="9">
    <location>
        <begin position="94"/>
        <end position="114"/>
    </location>
</feature>
<feature type="transmembrane region" description="Helical" evidence="9">
    <location>
        <begin position="21"/>
        <end position="39"/>
    </location>
</feature>
<feature type="transmembrane region" description="Helical" evidence="9">
    <location>
        <begin position="59"/>
        <end position="82"/>
    </location>
</feature>
<comment type="caution">
    <text evidence="11">The sequence shown here is derived from an EMBL/GenBank/DDBJ whole genome shotgun (WGS) entry which is preliminary data.</text>
</comment>
<evidence type="ECO:0000256" key="7">
    <source>
        <dbReference type="ARBA" id="ARBA00023136"/>
    </source>
</evidence>
<dbReference type="PANTHER" id="PTHR35011:SF2">
    <property type="entry name" value="2,3-DIKETO-L-GULONATE TRAP TRANSPORTER SMALL PERMEASE PROTEIN YIAM"/>
    <property type="match status" value="1"/>
</dbReference>
<dbReference type="PANTHER" id="PTHR35011">
    <property type="entry name" value="2,3-DIKETO-L-GULONATE TRAP TRANSPORTER SMALL PERMEASE PROTEIN YIAM"/>
    <property type="match status" value="1"/>
</dbReference>
<accession>A0ABU1FXK6</accession>
<evidence type="ECO:0000256" key="3">
    <source>
        <dbReference type="ARBA" id="ARBA00022475"/>
    </source>
</evidence>
<organism evidence="11 12">
    <name type="scientific">Nesterenkonia flava</name>
    <dbReference type="NCBI Taxonomy" id="469799"/>
    <lineage>
        <taxon>Bacteria</taxon>
        <taxon>Bacillati</taxon>
        <taxon>Actinomycetota</taxon>
        <taxon>Actinomycetes</taxon>
        <taxon>Micrococcales</taxon>
        <taxon>Micrococcaceae</taxon>
        <taxon>Nesterenkonia</taxon>
    </lineage>
</organism>
<keyword evidence="7 9" id="KW-0472">Membrane</keyword>
<evidence type="ECO:0000313" key="12">
    <source>
        <dbReference type="Proteomes" id="UP001260872"/>
    </source>
</evidence>
<proteinExistence type="inferred from homology"/>
<evidence type="ECO:0000256" key="8">
    <source>
        <dbReference type="ARBA" id="ARBA00038436"/>
    </source>
</evidence>